<evidence type="ECO:0000313" key="2">
    <source>
        <dbReference type="Proteomes" id="UP000324222"/>
    </source>
</evidence>
<sequence>MENRCSPLKTATGWRQVCPAADKVHHSHVFAVSKAGREFLGGSVGGCLAFTLFRYTAAPQGRSTASALR</sequence>
<gene>
    <name evidence="1" type="ORF">E2C01_039779</name>
</gene>
<comment type="caution">
    <text evidence="1">The sequence shown here is derived from an EMBL/GenBank/DDBJ whole genome shotgun (WGS) entry which is preliminary data.</text>
</comment>
<dbReference type="EMBL" id="VSRR010007028">
    <property type="protein sequence ID" value="MPC46070.1"/>
    <property type="molecule type" value="Genomic_DNA"/>
</dbReference>
<evidence type="ECO:0000313" key="1">
    <source>
        <dbReference type="EMBL" id="MPC46070.1"/>
    </source>
</evidence>
<proteinExistence type="predicted"/>
<dbReference type="Proteomes" id="UP000324222">
    <property type="component" value="Unassembled WGS sequence"/>
</dbReference>
<organism evidence="1 2">
    <name type="scientific">Portunus trituberculatus</name>
    <name type="common">Swimming crab</name>
    <name type="synonym">Neptunus trituberculatus</name>
    <dbReference type="NCBI Taxonomy" id="210409"/>
    <lineage>
        <taxon>Eukaryota</taxon>
        <taxon>Metazoa</taxon>
        <taxon>Ecdysozoa</taxon>
        <taxon>Arthropoda</taxon>
        <taxon>Crustacea</taxon>
        <taxon>Multicrustacea</taxon>
        <taxon>Malacostraca</taxon>
        <taxon>Eumalacostraca</taxon>
        <taxon>Eucarida</taxon>
        <taxon>Decapoda</taxon>
        <taxon>Pleocyemata</taxon>
        <taxon>Brachyura</taxon>
        <taxon>Eubrachyura</taxon>
        <taxon>Portunoidea</taxon>
        <taxon>Portunidae</taxon>
        <taxon>Portuninae</taxon>
        <taxon>Portunus</taxon>
    </lineage>
</organism>
<reference evidence="1 2" key="1">
    <citation type="submission" date="2019-05" db="EMBL/GenBank/DDBJ databases">
        <title>Another draft genome of Portunus trituberculatus and its Hox gene families provides insights of decapod evolution.</title>
        <authorList>
            <person name="Jeong J.-H."/>
            <person name="Song I."/>
            <person name="Kim S."/>
            <person name="Choi T."/>
            <person name="Kim D."/>
            <person name="Ryu S."/>
            <person name="Kim W."/>
        </authorList>
    </citation>
    <scope>NUCLEOTIDE SEQUENCE [LARGE SCALE GENOMIC DNA]</scope>
    <source>
        <tissue evidence="1">Muscle</tissue>
    </source>
</reference>
<protein>
    <submittedName>
        <fullName evidence="1">Uncharacterized protein</fullName>
    </submittedName>
</protein>
<keyword evidence="2" id="KW-1185">Reference proteome</keyword>
<dbReference type="AlphaFoldDB" id="A0A5B7FEN8"/>
<accession>A0A5B7FEN8</accession>
<name>A0A5B7FEN8_PORTR</name>